<keyword evidence="8" id="KW-0809">Transit peptide</keyword>
<dbReference type="InterPro" id="IPR004443">
    <property type="entry name" value="YjeF_N_dom"/>
</dbReference>
<evidence type="ECO:0000256" key="8">
    <source>
        <dbReference type="ARBA" id="ARBA00022946"/>
    </source>
</evidence>
<organism evidence="16 17">
    <name type="scientific">Xiphophorus couchianus</name>
    <name type="common">Monterrey platyfish</name>
    <dbReference type="NCBI Taxonomy" id="32473"/>
    <lineage>
        <taxon>Eukaryota</taxon>
        <taxon>Metazoa</taxon>
        <taxon>Chordata</taxon>
        <taxon>Craniata</taxon>
        <taxon>Vertebrata</taxon>
        <taxon>Euteleostomi</taxon>
        <taxon>Actinopterygii</taxon>
        <taxon>Neopterygii</taxon>
        <taxon>Teleostei</taxon>
        <taxon>Neoteleostei</taxon>
        <taxon>Acanthomorphata</taxon>
        <taxon>Ovalentaria</taxon>
        <taxon>Atherinomorphae</taxon>
        <taxon>Cyprinodontiformes</taxon>
        <taxon>Poeciliidae</taxon>
        <taxon>Poeciliinae</taxon>
        <taxon>Xiphophorus</taxon>
    </lineage>
</organism>
<dbReference type="GO" id="GO:0000166">
    <property type="term" value="F:nucleotide binding"/>
    <property type="evidence" value="ECO:0007669"/>
    <property type="project" value="UniProtKB-KW"/>
</dbReference>
<protein>
    <recommendedName>
        <fullName evidence="3">NAD(P)H-hydrate epimerase</fullName>
        <ecNumber evidence="3">5.1.99.6</ecNumber>
    </recommendedName>
    <alternativeName>
        <fullName evidence="13">NAD(P)HX epimerase</fullName>
    </alternativeName>
</protein>
<evidence type="ECO:0000256" key="2">
    <source>
        <dbReference type="ARBA" id="ARBA00000909"/>
    </source>
</evidence>
<evidence type="ECO:0000256" key="5">
    <source>
        <dbReference type="ARBA" id="ARBA00022723"/>
    </source>
</evidence>
<proteinExistence type="predicted"/>
<evidence type="ECO:0000256" key="9">
    <source>
        <dbReference type="ARBA" id="ARBA00022958"/>
    </source>
</evidence>
<dbReference type="InterPro" id="IPR036652">
    <property type="entry name" value="YjeF_N_dom_sf"/>
</dbReference>
<keyword evidence="10" id="KW-0520">NAD</keyword>
<keyword evidence="5" id="KW-0479">Metal-binding</keyword>
<keyword evidence="17" id="KW-1185">Reference proteome</keyword>
<keyword evidence="9" id="KW-0630">Potassium</keyword>
<dbReference type="GeneTree" id="ENSGT00390000007227"/>
<feature type="domain" description="YjeF N-terminal" evidence="15">
    <location>
        <begin position="63"/>
        <end position="260"/>
    </location>
</feature>
<evidence type="ECO:0000313" key="17">
    <source>
        <dbReference type="Proteomes" id="UP000261380"/>
    </source>
</evidence>
<keyword evidence="14" id="KW-0732">Signal</keyword>
<dbReference type="Proteomes" id="UP000261380">
    <property type="component" value="Unplaced"/>
</dbReference>
<dbReference type="GO" id="GO:0052856">
    <property type="term" value="F:NAD(P)HX epimerase activity"/>
    <property type="evidence" value="ECO:0007669"/>
    <property type="project" value="UniProtKB-EC"/>
</dbReference>
<evidence type="ECO:0000256" key="10">
    <source>
        <dbReference type="ARBA" id="ARBA00023027"/>
    </source>
</evidence>
<reference evidence="16" key="2">
    <citation type="submission" date="2025-09" db="UniProtKB">
        <authorList>
            <consortium name="Ensembl"/>
        </authorList>
    </citation>
    <scope>IDENTIFICATION</scope>
</reference>
<reference evidence="16" key="1">
    <citation type="submission" date="2025-08" db="UniProtKB">
        <authorList>
            <consortium name="Ensembl"/>
        </authorList>
    </citation>
    <scope>IDENTIFICATION</scope>
</reference>
<keyword evidence="7" id="KW-0521">NADP</keyword>
<feature type="chain" id="PRO_5017475432" description="NAD(P)H-hydrate epimerase" evidence="14">
    <location>
        <begin position="22"/>
        <end position="260"/>
    </location>
</feature>
<dbReference type="Pfam" id="PF03853">
    <property type="entry name" value="YjeF_N"/>
    <property type="match status" value="1"/>
</dbReference>
<dbReference type="Gene3D" id="3.40.50.10260">
    <property type="entry name" value="YjeF N-terminal domain"/>
    <property type="match status" value="1"/>
</dbReference>
<evidence type="ECO:0000256" key="6">
    <source>
        <dbReference type="ARBA" id="ARBA00022741"/>
    </source>
</evidence>
<dbReference type="Ensembl" id="ENSXCOT00000000981.1">
    <property type="protein sequence ID" value="ENSXCOP00000000969.1"/>
    <property type="gene ID" value="ENSXCOG00000000801.1"/>
</dbReference>
<keyword evidence="6" id="KW-0547">Nucleotide-binding</keyword>
<evidence type="ECO:0000259" key="15">
    <source>
        <dbReference type="PROSITE" id="PS51385"/>
    </source>
</evidence>
<evidence type="ECO:0000256" key="13">
    <source>
        <dbReference type="ARBA" id="ARBA00041210"/>
    </source>
</evidence>
<evidence type="ECO:0000256" key="3">
    <source>
        <dbReference type="ARBA" id="ARBA00012228"/>
    </source>
</evidence>
<keyword evidence="11" id="KW-0496">Mitochondrion</keyword>
<keyword evidence="12" id="KW-0413">Isomerase</keyword>
<dbReference type="STRING" id="32473.ENSXCOP00000000969"/>
<evidence type="ECO:0000256" key="14">
    <source>
        <dbReference type="SAM" id="SignalP"/>
    </source>
</evidence>
<dbReference type="PANTHER" id="PTHR13232">
    <property type="entry name" value="NAD(P)H-HYDRATE EPIMERASE"/>
    <property type="match status" value="1"/>
</dbReference>
<dbReference type="AlphaFoldDB" id="A0A3B5KZI1"/>
<dbReference type="GO" id="GO:0046872">
    <property type="term" value="F:metal ion binding"/>
    <property type="evidence" value="ECO:0007669"/>
    <property type="project" value="UniProtKB-KW"/>
</dbReference>
<dbReference type="GO" id="GO:0005739">
    <property type="term" value="C:mitochondrion"/>
    <property type="evidence" value="ECO:0007669"/>
    <property type="project" value="TreeGrafter"/>
</dbReference>
<evidence type="ECO:0000256" key="4">
    <source>
        <dbReference type="ARBA" id="ARBA00022525"/>
    </source>
</evidence>
<evidence type="ECO:0000313" key="16">
    <source>
        <dbReference type="Ensembl" id="ENSXCOP00000000969.1"/>
    </source>
</evidence>
<accession>A0A3B5KZI1</accession>
<feature type="signal peptide" evidence="14">
    <location>
        <begin position="1"/>
        <end position="21"/>
    </location>
</feature>
<dbReference type="InterPro" id="IPR032976">
    <property type="entry name" value="YJEFN_prot_NAXE-like"/>
</dbReference>
<sequence length="260" mass="27924">MLNVRALLGIGFLVTSRPCAASLAQAGSCSVSAAADRHRSHCLSGRAVSTMAHAVRHLGQEEAQKIDEELFSEYGFSVDQLMELAGLSCATAVTWAYPLSSLVKARPSLLVICGPGNNGGDGLVCARHLKLFGYEPTVLYPKRPSKPLFQGLTTQCEKMEIPFLTDMPEVGSSSLRAVWCGATRISDSALSLRLGCGAGQRRRPAARHAHLSDRAQEIRLPVPRPVPLPGRTLRPARLGEEVPAPPASVSRHRLRLTAMS</sequence>
<evidence type="ECO:0000256" key="12">
    <source>
        <dbReference type="ARBA" id="ARBA00023235"/>
    </source>
</evidence>
<keyword evidence="4" id="KW-0964">Secreted</keyword>
<dbReference type="EC" id="5.1.99.6" evidence="3"/>
<evidence type="ECO:0000256" key="11">
    <source>
        <dbReference type="ARBA" id="ARBA00023128"/>
    </source>
</evidence>
<dbReference type="PANTHER" id="PTHR13232:SF11">
    <property type="entry name" value="NAD(P)H-HYDRATE EPIMERASE"/>
    <property type="match status" value="1"/>
</dbReference>
<evidence type="ECO:0000256" key="1">
    <source>
        <dbReference type="ARBA" id="ARBA00000013"/>
    </source>
</evidence>
<evidence type="ECO:0000256" key="7">
    <source>
        <dbReference type="ARBA" id="ARBA00022857"/>
    </source>
</evidence>
<dbReference type="PROSITE" id="PS51385">
    <property type="entry name" value="YJEF_N"/>
    <property type="match status" value="1"/>
</dbReference>
<name>A0A3B5KZI1_9TELE</name>
<dbReference type="SUPFAM" id="SSF64153">
    <property type="entry name" value="YjeF N-terminal domain-like"/>
    <property type="match status" value="1"/>
</dbReference>
<comment type="catalytic activity">
    <reaction evidence="1">
        <text>(6R)-NADHX = (6S)-NADHX</text>
        <dbReference type="Rhea" id="RHEA:32215"/>
        <dbReference type="ChEBI" id="CHEBI:64074"/>
        <dbReference type="ChEBI" id="CHEBI:64075"/>
        <dbReference type="EC" id="5.1.99.6"/>
    </reaction>
</comment>
<comment type="catalytic activity">
    <reaction evidence="2">
        <text>(6R)-NADPHX = (6S)-NADPHX</text>
        <dbReference type="Rhea" id="RHEA:32227"/>
        <dbReference type="ChEBI" id="CHEBI:64076"/>
        <dbReference type="ChEBI" id="CHEBI:64077"/>
        <dbReference type="EC" id="5.1.99.6"/>
    </reaction>
</comment>